<accession>A0ACC0VG82</accession>
<comment type="caution">
    <text evidence="1">The sequence shown here is derived from an EMBL/GenBank/DDBJ whole genome shotgun (WGS) entry which is preliminary data.</text>
</comment>
<gene>
    <name evidence="1" type="ORF">N3K66_001007</name>
</gene>
<keyword evidence="2" id="KW-1185">Reference proteome</keyword>
<organism evidence="1 2">
    <name type="scientific">Trichothecium roseum</name>
    <dbReference type="NCBI Taxonomy" id="47278"/>
    <lineage>
        <taxon>Eukaryota</taxon>
        <taxon>Fungi</taxon>
        <taxon>Dikarya</taxon>
        <taxon>Ascomycota</taxon>
        <taxon>Pezizomycotina</taxon>
        <taxon>Sordariomycetes</taxon>
        <taxon>Hypocreomycetidae</taxon>
        <taxon>Hypocreales</taxon>
        <taxon>Hypocreales incertae sedis</taxon>
        <taxon>Trichothecium</taxon>
    </lineage>
</organism>
<evidence type="ECO:0000313" key="1">
    <source>
        <dbReference type="EMBL" id="KAI9904478.1"/>
    </source>
</evidence>
<dbReference type="Proteomes" id="UP001163324">
    <property type="component" value="Chromosome 1"/>
</dbReference>
<reference evidence="1" key="1">
    <citation type="submission" date="2022-10" db="EMBL/GenBank/DDBJ databases">
        <title>Complete Genome of Trichothecium roseum strain YXFP-22015, a Plant Pathogen Isolated from Citrus.</title>
        <authorList>
            <person name="Wang Y."/>
            <person name="Zhu L."/>
        </authorList>
    </citation>
    <scope>NUCLEOTIDE SEQUENCE</scope>
    <source>
        <strain evidence="1">YXFP-22015</strain>
    </source>
</reference>
<evidence type="ECO:0000313" key="2">
    <source>
        <dbReference type="Proteomes" id="UP001163324"/>
    </source>
</evidence>
<name>A0ACC0VG82_9HYPO</name>
<proteinExistence type="predicted"/>
<dbReference type="EMBL" id="CM047940">
    <property type="protein sequence ID" value="KAI9904478.1"/>
    <property type="molecule type" value="Genomic_DNA"/>
</dbReference>
<protein>
    <submittedName>
        <fullName evidence="1">Uncharacterized protein</fullName>
    </submittedName>
</protein>
<sequence length="488" mass="54020">MSGMGRRGGESPMDWEYQGNGPLDQSSPFLIAARNNQQQSVFGSPSKNNAFGRPNPFSATGKPPISALAPPQGSFTPQISAQATATPFRNPAFTSAFRTPQKRSEDHDLSEASGAEDSPAMTEISDFPNDTPETDRLRNATSEIGGTITPGKIDKSFRYSKPAGSSRKHAAGRGEIRNYREIGSNVTLRKRKRQNQDRDVSQSTRQRLQDWDESESESGEYYRSHSQRGRKNLARNGRLQQGTLASLFAFLGENPALPEVLHNWIKTTLRLVLFSGLLYVVYQVVAAIRSDIFNANESARLEIIGRIISCQTEYTANGCATTGAPVLKSMCAEWQKCMNQNPEAIMRVKVTAKQLGDIINEFVDTMNYKAWGFFLTIIFVALLGNSLAFGRYHAGHGPQHFPSQPAALGVQSPMPMPSNNDWAEGFRTPHRSSQRNLLFDEGTDTDNTPPSFQRALPPPETPSNRRSPVKGYQTGSPVKYGRMPSRYY</sequence>